<evidence type="ECO:0000313" key="1">
    <source>
        <dbReference type="EMBL" id="WPX96662.1"/>
    </source>
</evidence>
<sequence>MDRSISAHKGLEPFALTSCPAHINKYVPALVDLYNGYTGIDNVTGLSHENDTSGQADNIKIIKGALEKFYGVFHAEYIFHKLDLNVGNEQIADIFSKFVR</sequence>
<organism evidence="1 2">
    <name type="scientific">Candidatus Bandiella euplotis</name>
    <dbReference type="NCBI Taxonomy" id="1664265"/>
    <lineage>
        <taxon>Bacteria</taxon>
        <taxon>Pseudomonadati</taxon>
        <taxon>Pseudomonadota</taxon>
        <taxon>Alphaproteobacteria</taxon>
        <taxon>Rickettsiales</taxon>
        <taxon>Candidatus Midichloriaceae</taxon>
        <taxon>Candidatus Bandiella</taxon>
    </lineage>
</organism>
<accession>A0ABZ0UMC8</accession>
<evidence type="ECO:0000313" key="2">
    <source>
        <dbReference type="Proteomes" id="UP001327219"/>
    </source>
</evidence>
<reference evidence="1 2" key="1">
    <citation type="submission" date="2022-11" db="EMBL/GenBank/DDBJ databases">
        <title>Host association and intracellularity evolved multiple times independently in the Rickettsiales.</title>
        <authorList>
            <person name="Castelli M."/>
            <person name="Nardi T."/>
            <person name="Gammuto L."/>
            <person name="Bellinzona G."/>
            <person name="Sabaneyeva E."/>
            <person name="Potekhin A."/>
            <person name="Serra V."/>
            <person name="Petroni G."/>
            <person name="Sassera D."/>
        </authorList>
    </citation>
    <scope>NUCLEOTIDE SEQUENCE [LARGE SCALE GENOMIC DNA]</scope>
    <source>
        <strain evidence="1 2">NDG2</strain>
    </source>
</reference>
<protein>
    <submittedName>
        <fullName evidence="1">Uncharacterized protein</fullName>
    </submittedName>
</protein>
<proteinExistence type="predicted"/>
<gene>
    <name evidence="1" type="ORF">Bandiella_00780</name>
</gene>
<name>A0ABZ0UMC8_9RICK</name>
<keyword evidence="2" id="KW-1185">Reference proteome</keyword>
<dbReference type="EMBL" id="CP110820">
    <property type="protein sequence ID" value="WPX96662.1"/>
    <property type="molecule type" value="Genomic_DNA"/>
</dbReference>
<dbReference type="Proteomes" id="UP001327219">
    <property type="component" value="Chromosome"/>
</dbReference>